<dbReference type="EMBL" id="JHEG02000058">
    <property type="protein sequence ID" value="KIE09263.1"/>
    <property type="molecule type" value="Genomic_DNA"/>
</dbReference>
<keyword evidence="3" id="KW-0812">Transmembrane</keyword>
<feature type="region of interest" description="Disordered" evidence="6">
    <location>
        <begin position="171"/>
        <end position="194"/>
    </location>
</feature>
<organism evidence="10">
    <name type="scientific">Tolypothrix bouteillei VB521301</name>
    <dbReference type="NCBI Taxonomy" id="1479485"/>
    <lineage>
        <taxon>Bacteria</taxon>
        <taxon>Bacillati</taxon>
        <taxon>Cyanobacteriota</taxon>
        <taxon>Cyanophyceae</taxon>
        <taxon>Nostocales</taxon>
        <taxon>Tolypothrichaceae</taxon>
        <taxon>Tolypothrix</taxon>
    </lineage>
</organism>
<dbReference type="OrthoDB" id="9811754at2"/>
<dbReference type="RefSeq" id="WP_038088905.1">
    <property type="nucleotide sequence ID" value="NZ_JHEG04000001.1"/>
</dbReference>
<evidence type="ECO:0000256" key="2">
    <source>
        <dbReference type="ARBA" id="ARBA00009477"/>
    </source>
</evidence>
<evidence type="ECO:0000259" key="7">
    <source>
        <dbReference type="Pfam" id="PF25917"/>
    </source>
</evidence>
<dbReference type="Pfam" id="PF25954">
    <property type="entry name" value="Beta-barrel_RND_2"/>
    <property type="match status" value="1"/>
</dbReference>
<dbReference type="InterPro" id="IPR058625">
    <property type="entry name" value="MdtA-like_BSH"/>
</dbReference>
<evidence type="ECO:0000259" key="8">
    <source>
        <dbReference type="Pfam" id="PF25954"/>
    </source>
</evidence>
<name>A0A0C1R0A3_9CYAN</name>
<evidence type="ECO:0000313" key="10">
    <source>
        <dbReference type="EMBL" id="KIE09263.1"/>
    </source>
</evidence>
<sequence length="374" mass="40664">MESLNSSQQTQQVTGLNEQTTLVSQQEAIATHSTQTTTHHKKSVSPSASHIVPKVTIGVLLGTGAIASGVYGYRSWEFAQKYQVTDNAFITANIQPVTSRVSGIVTEIAINDNQMVSPGAVLVKLDSRDYEVSVSQAKASLELAKQQAAQVRESMKAAVINTINIPEPIATKSAKTGTQGAKSTSKNKQVQQPERIQKVSQLTPANQQKEIDEQKYKTALAAIAQKETELKKAQLQLSYTKIAALLPGKVGNKNVQIGQQVQPGQTLITVVEPNPWIVANFKETQLEKIQPGQKVDIKMTAFPSHKFRGTVESMSPTSFGKFTPLPQESQVSSSTKNLDEQRIPVKIVFEPQSIRGFESRLTPGMSATVTVTIK</sequence>
<keyword evidence="11" id="KW-1185">Reference proteome</keyword>
<comment type="similarity">
    <text evidence="2">Belongs to the membrane fusion protein (MFP) (TC 8.A.1) family.</text>
</comment>
<dbReference type="InterPro" id="IPR050739">
    <property type="entry name" value="MFP"/>
</dbReference>
<evidence type="ECO:0000256" key="5">
    <source>
        <dbReference type="ARBA" id="ARBA00023136"/>
    </source>
</evidence>
<dbReference type="SUPFAM" id="SSF111369">
    <property type="entry name" value="HlyD-like secretion proteins"/>
    <property type="match status" value="2"/>
</dbReference>
<dbReference type="STRING" id="1479485.DA73_0233300"/>
<evidence type="ECO:0000256" key="3">
    <source>
        <dbReference type="ARBA" id="ARBA00022692"/>
    </source>
</evidence>
<keyword evidence="5" id="KW-0472">Membrane</keyword>
<proteinExistence type="inferred from homology"/>
<dbReference type="Proteomes" id="UP000029738">
    <property type="component" value="Unassembled WGS sequence"/>
</dbReference>
<dbReference type="GO" id="GO:0016020">
    <property type="term" value="C:membrane"/>
    <property type="evidence" value="ECO:0007669"/>
    <property type="project" value="UniProtKB-SubCell"/>
</dbReference>
<feature type="domain" description="Multidrug resistance protein MdtA-like barrel-sandwich hybrid" evidence="7">
    <location>
        <begin position="97"/>
        <end position="271"/>
    </location>
</feature>
<feature type="domain" description="CusB-like beta-barrel" evidence="8">
    <location>
        <begin position="276"/>
        <end position="317"/>
    </location>
</feature>
<dbReference type="EMBL" id="JHEG04000001">
    <property type="protein sequence ID" value="KAF3884995.1"/>
    <property type="molecule type" value="Genomic_DNA"/>
</dbReference>
<evidence type="ECO:0000313" key="11">
    <source>
        <dbReference type="Proteomes" id="UP000029738"/>
    </source>
</evidence>
<dbReference type="Gene3D" id="2.40.50.100">
    <property type="match status" value="1"/>
</dbReference>
<keyword evidence="4" id="KW-1133">Transmembrane helix</keyword>
<reference evidence="10" key="1">
    <citation type="journal article" date="2015" name="Genome Announc.">
        <title>Draft Genome Sequence of Tolypothrix boutellei Strain VB521301.</title>
        <authorList>
            <person name="Chandrababunaidu M.M."/>
            <person name="Singh D."/>
            <person name="Sen D."/>
            <person name="Bhan S."/>
            <person name="Das S."/>
            <person name="Gupta A."/>
            <person name="Adhikary S.P."/>
            <person name="Tripathy S."/>
        </authorList>
    </citation>
    <scope>NUCLEOTIDE SEQUENCE</scope>
    <source>
        <strain evidence="10">VB521301</strain>
    </source>
</reference>
<dbReference type="InterPro" id="IPR058792">
    <property type="entry name" value="Beta-barrel_RND_2"/>
</dbReference>
<dbReference type="PANTHER" id="PTHR30386:SF26">
    <property type="entry name" value="TRANSPORT PROTEIN COMB"/>
    <property type="match status" value="1"/>
</dbReference>
<dbReference type="PANTHER" id="PTHR30386">
    <property type="entry name" value="MEMBRANE FUSION SUBUNIT OF EMRAB-TOLC MULTIDRUG EFFLUX PUMP"/>
    <property type="match status" value="1"/>
</dbReference>
<evidence type="ECO:0000256" key="6">
    <source>
        <dbReference type="SAM" id="MobiDB-lite"/>
    </source>
</evidence>
<dbReference type="Pfam" id="PF25917">
    <property type="entry name" value="BSH_RND"/>
    <property type="match status" value="1"/>
</dbReference>
<comment type="caution">
    <text evidence="10">The sequence shown here is derived from an EMBL/GenBank/DDBJ whole genome shotgun (WGS) entry which is preliminary data.</text>
</comment>
<protein>
    <submittedName>
        <fullName evidence="9">HlyD family secretion protein</fullName>
    </submittedName>
    <submittedName>
        <fullName evidence="10">Secretion protein HlyD</fullName>
    </submittedName>
</protein>
<feature type="compositionally biased region" description="Polar residues" evidence="6">
    <location>
        <begin position="173"/>
        <end position="194"/>
    </location>
</feature>
<dbReference type="Gene3D" id="2.40.30.170">
    <property type="match status" value="1"/>
</dbReference>
<reference evidence="9" key="2">
    <citation type="submission" date="2019-11" db="EMBL/GenBank/DDBJ databases">
        <title>Improved Assembly of Tolypothrix boutellei genome.</title>
        <authorList>
            <person name="Sarangi A.N."/>
            <person name="Mukherjee M."/>
            <person name="Ghosh S."/>
            <person name="Singh D."/>
            <person name="Das A."/>
            <person name="Kant S."/>
            <person name="Prusty A."/>
            <person name="Tripathy S."/>
        </authorList>
    </citation>
    <scope>NUCLEOTIDE SEQUENCE</scope>
    <source>
        <strain evidence="9">VB521301</strain>
    </source>
</reference>
<evidence type="ECO:0000256" key="1">
    <source>
        <dbReference type="ARBA" id="ARBA00004167"/>
    </source>
</evidence>
<evidence type="ECO:0000256" key="4">
    <source>
        <dbReference type="ARBA" id="ARBA00022989"/>
    </source>
</evidence>
<dbReference type="AlphaFoldDB" id="A0A0C1R0A3"/>
<evidence type="ECO:0000313" key="9">
    <source>
        <dbReference type="EMBL" id="KAF3884995.1"/>
    </source>
</evidence>
<accession>A0A0C1R0A3</accession>
<comment type="subcellular location">
    <subcellularLocation>
        <location evidence="1">Membrane</location>
        <topology evidence="1">Single-pass membrane protein</topology>
    </subcellularLocation>
</comment>
<gene>
    <name evidence="10" type="ORF">DA73_0233300</name>
    <name evidence="9" type="ORF">DA73_0400005610</name>
</gene>